<keyword evidence="7" id="KW-0963">Cytoplasm</keyword>
<comment type="caution">
    <text evidence="7">Lacks conserved residue(s) required for the propagation of feature annotation.</text>
</comment>
<dbReference type="InterPro" id="IPR013792">
    <property type="entry name" value="RNA3'P_cycl/enolpyr_Trfase_a/b"/>
</dbReference>
<comment type="function">
    <text evidence="7">Catalyzes the transfer of the enolpyruvyl moiety of phosphoenolpyruvate (PEP) to the 5-hydroxyl of shikimate-3-phosphate (S3P) to produce enolpyruvyl shikimate-3-phosphate and inorganic phosphate.</text>
</comment>
<feature type="binding site" evidence="7">
    <location>
        <position position="171"/>
    </location>
    <ligand>
        <name>3-phosphoshikimate</name>
        <dbReference type="ChEBI" id="CHEBI:145989"/>
    </ligand>
</feature>
<comment type="caution">
    <text evidence="9">The sequence shown here is derived from an EMBL/GenBank/DDBJ whole genome shotgun (WGS) entry which is preliminary data.</text>
</comment>
<comment type="subcellular location">
    <subcellularLocation>
        <location evidence="7">Cytoplasm</location>
    </subcellularLocation>
</comment>
<dbReference type="PANTHER" id="PTHR21090">
    <property type="entry name" value="AROM/DEHYDROQUINATE SYNTHASE"/>
    <property type="match status" value="1"/>
</dbReference>
<organism evidence="9 10">
    <name type="scientific">Candidatus Coproplasma excrementigallinarum</name>
    <dbReference type="NCBI Taxonomy" id="2840747"/>
    <lineage>
        <taxon>Bacteria</taxon>
        <taxon>Bacillati</taxon>
        <taxon>Bacillota</taxon>
        <taxon>Clostridia</taxon>
        <taxon>Eubacteriales</taxon>
        <taxon>Candidatus Coproplasma</taxon>
    </lineage>
</organism>
<feature type="binding site" evidence="7">
    <location>
        <position position="317"/>
    </location>
    <ligand>
        <name>3-phosphoshikimate</name>
        <dbReference type="ChEBI" id="CHEBI:145989"/>
    </ligand>
</feature>
<comment type="pathway">
    <text evidence="1 7">Metabolic intermediate biosynthesis; chorismate biosynthesis; chorismate from D-erythrose 4-phosphate and phosphoenolpyruvate: step 6/7.</text>
</comment>
<dbReference type="GO" id="GO:0005737">
    <property type="term" value="C:cytoplasm"/>
    <property type="evidence" value="ECO:0007669"/>
    <property type="project" value="UniProtKB-SubCell"/>
</dbReference>
<feature type="binding site" evidence="7">
    <location>
        <position position="124"/>
    </location>
    <ligand>
        <name>phosphoenolpyruvate</name>
        <dbReference type="ChEBI" id="CHEBI:58702"/>
    </ligand>
</feature>
<feature type="binding site" evidence="7">
    <location>
        <position position="321"/>
    </location>
    <ligand>
        <name>phosphoenolpyruvate</name>
        <dbReference type="ChEBI" id="CHEBI:58702"/>
    </ligand>
</feature>
<evidence type="ECO:0000256" key="4">
    <source>
        <dbReference type="ARBA" id="ARBA00022679"/>
    </source>
</evidence>
<accession>A0A9D1MKC7</accession>
<reference evidence="9" key="2">
    <citation type="journal article" date="2021" name="PeerJ">
        <title>Extensive microbial diversity within the chicken gut microbiome revealed by metagenomics and culture.</title>
        <authorList>
            <person name="Gilroy R."/>
            <person name="Ravi A."/>
            <person name="Getino M."/>
            <person name="Pursley I."/>
            <person name="Horton D.L."/>
            <person name="Alikhan N.F."/>
            <person name="Baker D."/>
            <person name="Gharbi K."/>
            <person name="Hall N."/>
            <person name="Watson M."/>
            <person name="Adriaenssens E.M."/>
            <person name="Foster-Nyarko E."/>
            <person name="Jarju S."/>
            <person name="Secka A."/>
            <person name="Antonio M."/>
            <person name="Oren A."/>
            <person name="Chaudhuri R.R."/>
            <person name="La Ragione R."/>
            <person name="Hildebrand F."/>
            <person name="Pallen M.J."/>
        </authorList>
    </citation>
    <scope>NUCLEOTIDE SEQUENCE</scope>
    <source>
        <strain evidence="9">CHK195-12923</strain>
    </source>
</reference>
<evidence type="ECO:0000256" key="5">
    <source>
        <dbReference type="ARBA" id="ARBA00023141"/>
    </source>
</evidence>
<evidence type="ECO:0000313" key="9">
    <source>
        <dbReference type="EMBL" id="HIU61707.1"/>
    </source>
</evidence>
<dbReference type="Proteomes" id="UP000824110">
    <property type="component" value="Unassembled WGS sequence"/>
</dbReference>
<dbReference type="GO" id="GO:0008652">
    <property type="term" value="P:amino acid biosynthetic process"/>
    <property type="evidence" value="ECO:0007669"/>
    <property type="project" value="UniProtKB-KW"/>
</dbReference>
<dbReference type="GO" id="GO:0003866">
    <property type="term" value="F:3-phosphoshikimate 1-carboxyvinyltransferase activity"/>
    <property type="evidence" value="ECO:0007669"/>
    <property type="project" value="UniProtKB-UniRule"/>
</dbReference>
<dbReference type="EMBL" id="DVNE01000034">
    <property type="protein sequence ID" value="HIU61707.1"/>
    <property type="molecule type" value="Genomic_DNA"/>
</dbReference>
<reference evidence="9" key="1">
    <citation type="submission" date="2020-10" db="EMBL/GenBank/DDBJ databases">
        <authorList>
            <person name="Gilroy R."/>
        </authorList>
    </citation>
    <scope>NUCLEOTIDE SEQUENCE</scope>
    <source>
        <strain evidence="9">CHK195-12923</strain>
    </source>
</reference>
<feature type="binding site" evidence="7">
    <location>
        <position position="387"/>
    </location>
    <ligand>
        <name>phosphoenolpyruvate</name>
        <dbReference type="ChEBI" id="CHEBI:58702"/>
    </ligand>
</feature>
<evidence type="ECO:0000256" key="1">
    <source>
        <dbReference type="ARBA" id="ARBA00004811"/>
    </source>
</evidence>
<dbReference type="EC" id="2.5.1.19" evidence="7"/>
<sequence length="405" mass="43498">MDYQVPCIAGKIKNRYAQVSVPGSKSITARALFISALASGTSTLYGAGLSDDCLTFINCLKSLGISVAVDGNTVTVKGCGGRLPVRSAEVFVGSAGTAARFITALLALSEGRFTVHSSEQMKKRPTGDLISALSALGARFEFLEKEGCFPFVVRGTSSPLREVCVDIDRSSQFLSALMMAGVGAGLKINVVGSHGMRYVDMTADIMRSFGAEVRAEGGAYIVGGSYSAREYRIEPDISAACYFYAINRILFTQLSVCGMPELSMQGDMRFIKLMQDGFSGGRVDMSAFSDQALTMAAIAPYFEKPTHICGVEHIRGQECNRIQAILFNLGAMGIRCEEHADGVSIFPALPQPAKIRTFGDHRVAMSFAVTGLRAHGIVIEDAEVCAKTFAEYFTVLDGLVQRLTR</sequence>
<dbReference type="InterPro" id="IPR036968">
    <property type="entry name" value="Enolpyruvate_Tfrase_sf"/>
</dbReference>
<name>A0A9D1MKC7_9FIRM</name>
<feature type="binding site" evidence="7">
    <location>
        <position position="25"/>
    </location>
    <ligand>
        <name>phosphoenolpyruvate</name>
        <dbReference type="ChEBI" id="CHEBI:58702"/>
    </ligand>
</feature>
<comment type="subunit">
    <text evidence="7">Monomer.</text>
</comment>
<dbReference type="Gene3D" id="3.65.10.10">
    <property type="entry name" value="Enolpyruvate transferase domain"/>
    <property type="match status" value="3"/>
</dbReference>
<dbReference type="PANTHER" id="PTHR21090:SF5">
    <property type="entry name" value="PENTAFUNCTIONAL AROM POLYPEPTIDE"/>
    <property type="match status" value="1"/>
</dbReference>
<evidence type="ECO:0000256" key="2">
    <source>
        <dbReference type="ARBA" id="ARBA00009948"/>
    </source>
</evidence>
<feature type="binding site" evidence="7">
    <location>
        <position position="290"/>
    </location>
    <ligand>
        <name>3-phosphoshikimate</name>
        <dbReference type="ChEBI" id="CHEBI:145989"/>
    </ligand>
</feature>
<keyword evidence="3 7" id="KW-0028">Amino-acid biosynthesis</keyword>
<feature type="binding site" evidence="7">
    <location>
        <position position="362"/>
    </location>
    <ligand>
        <name>phosphoenolpyruvate</name>
        <dbReference type="ChEBI" id="CHEBI:58702"/>
    </ligand>
</feature>
<dbReference type="HAMAP" id="MF_00210">
    <property type="entry name" value="EPSP_synth"/>
    <property type="match status" value="1"/>
</dbReference>
<dbReference type="PIRSF" id="PIRSF000505">
    <property type="entry name" value="EPSPS"/>
    <property type="match status" value="1"/>
</dbReference>
<keyword evidence="5 7" id="KW-0057">Aromatic amino acid biosynthesis</keyword>
<evidence type="ECO:0000256" key="7">
    <source>
        <dbReference type="HAMAP-Rule" id="MF_00210"/>
    </source>
</evidence>
<dbReference type="CDD" id="cd01556">
    <property type="entry name" value="EPSP_synthase"/>
    <property type="match status" value="1"/>
</dbReference>
<evidence type="ECO:0000256" key="3">
    <source>
        <dbReference type="ARBA" id="ARBA00022605"/>
    </source>
</evidence>
<feature type="domain" description="Enolpyruvate transferase" evidence="8">
    <location>
        <begin position="16"/>
        <end position="396"/>
    </location>
</feature>
<dbReference type="GO" id="GO:0009073">
    <property type="term" value="P:aromatic amino acid family biosynthetic process"/>
    <property type="evidence" value="ECO:0007669"/>
    <property type="project" value="UniProtKB-KW"/>
</dbReference>
<feature type="binding site" evidence="7">
    <location>
        <position position="26"/>
    </location>
    <ligand>
        <name>3-phosphoshikimate</name>
        <dbReference type="ChEBI" id="CHEBI:145989"/>
    </ligand>
</feature>
<dbReference type="Pfam" id="PF00275">
    <property type="entry name" value="EPSP_synthase"/>
    <property type="match status" value="1"/>
</dbReference>
<dbReference type="GO" id="GO:0009423">
    <property type="term" value="P:chorismate biosynthetic process"/>
    <property type="evidence" value="ECO:0007669"/>
    <property type="project" value="UniProtKB-UniRule"/>
</dbReference>
<evidence type="ECO:0000256" key="6">
    <source>
        <dbReference type="ARBA" id="ARBA00044633"/>
    </source>
</evidence>
<protein>
    <recommendedName>
        <fullName evidence="7">3-phosphoshikimate 1-carboxyvinyltransferase</fullName>
        <ecNumber evidence="7">2.5.1.19</ecNumber>
    </recommendedName>
    <alternativeName>
        <fullName evidence="7">5-enolpyruvylshikimate-3-phosphate synthase</fullName>
        <shortName evidence="7">EPSP synthase</shortName>
        <shortName evidence="7">EPSPS</shortName>
    </alternativeName>
</protein>
<keyword evidence="4 7" id="KW-0808">Transferase</keyword>
<comment type="similarity">
    <text evidence="2 7">Belongs to the EPSP synthase family.</text>
</comment>
<evidence type="ECO:0000313" key="10">
    <source>
        <dbReference type="Proteomes" id="UP000824110"/>
    </source>
</evidence>
<feature type="binding site" evidence="7">
    <location>
        <position position="30"/>
    </location>
    <ligand>
        <name>3-phosphoshikimate</name>
        <dbReference type="ChEBI" id="CHEBI:145989"/>
    </ligand>
</feature>
<dbReference type="InterPro" id="IPR001986">
    <property type="entry name" value="Enolpyruvate_Tfrase_dom"/>
</dbReference>
<feature type="binding site" evidence="7">
    <location>
        <position position="172"/>
    </location>
    <ligand>
        <name>3-phosphoshikimate</name>
        <dbReference type="ChEBI" id="CHEBI:145989"/>
    </ligand>
</feature>
<comment type="catalytic activity">
    <reaction evidence="6">
        <text>3-phosphoshikimate + phosphoenolpyruvate = 5-O-(1-carboxyvinyl)-3-phosphoshikimate + phosphate</text>
        <dbReference type="Rhea" id="RHEA:21256"/>
        <dbReference type="ChEBI" id="CHEBI:43474"/>
        <dbReference type="ChEBI" id="CHEBI:57701"/>
        <dbReference type="ChEBI" id="CHEBI:58702"/>
        <dbReference type="ChEBI" id="CHEBI:145989"/>
        <dbReference type="EC" id="2.5.1.19"/>
    </reaction>
    <physiologicalReaction direction="left-to-right" evidence="6">
        <dbReference type="Rhea" id="RHEA:21257"/>
    </physiologicalReaction>
</comment>
<evidence type="ECO:0000259" key="8">
    <source>
        <dbReference type="Pfam" id="PF00275"/>
    </source>
</evidence>
<dbReference type="AlphaFoldDB" id="A0A9D1MKC7"/>
<feature type="binding site" evidence="7">
    <location>
        <position position="170"/>
    </location>
    <ligand>
        <name>3-phosphoshikimate</name>
        <dbReference type="ChEBI" id="CHEBI:145989"/>
    </ligand>
</feature>
<feature type="binding site" evidence="7">
    <location>
        <position position="172"/>
    </location>
    <ligand>
        <name>phosphoenolpyruvate</name>
        <dbReference type="ChEBI" id="CHEBI:58702"/>
    </ligand>
</feature>
<feature type="active site" description="Proton acceptor" evidence="7">
    <location>
        <position position="290"/>
    </location>
</feature>
<gene>
    <name evidence="7" type="primary">aroA</name>
    <name evidence="9" type="ORF">IAB69_03560</name>
</gene>
<proteinExistence type="inferred from homology"/>
<feature type="binding site" evidence="7">
    <location>
        <position position="96"/>
    </location>
    <ligand>
        <name>phosphoenolpyruvate</name>
        <dbReference type="ChEBI" id="CHEBI:58702"/>
    </ligand>
</feature>
<dbReference type="InterPro" id="IPR006264">
    <property type="entry name" value="EPSP_synthase"/>
</dbReference>
<dbReference type="SUPFAM" id="SSF55205">
    <property type="entry name" value="EPT/RTPC-like"/>
    <property type="match status" value="1"/>
</dbReference>
<feature type="binding site" evidence="7">
    <location>
        <position position="25"/>
    </location>
    <ligand>
        <name>3-phosphoshikimate</name>
        <dbReference type="ChEBI" id="CHEBI:145989"/>
    </ligand>
</feature>